<comment type="catalytic activity">
    <reaction evidence="13 14">
        <text>sn-glycerol 3-phosphate + an acyl-CoA = a 1-acyl-sn-glycero-3-phosphate + CoA</text>
        <dbReference type="Rhea" id="RHEA:15325"/>
        <dbReference type="ChEBI" id="CHEBI:57287"/>
        <dbReference type="ChEBI" id="CHEBI:57597"/>
        <dbReference type="ChEBI" id="CHEBI:57970"/>
        <dbReference type="ChEBI" id="CHEBI:58342"/>
        <dbReference type="EC" id="2.3.1.15"/>
    </reaction>
</comment>
<dbReference type="InterPro" id="IPR041728">
    <property type="entry name" value="GPAT/DHAPAT_LPLAT"/>
</dbReference>
<comment type="domain">
    <text evidence="14">The HXXXXD motif is essential for acyltransferase activity and may constitute the binding site for the phosphate moiety of the glycerol-3-phosphate.</text>
</comment>
<evidence type="ECO:0000256" key="10">
    <source>
        <dbReference type="ARBA" id="ARBA00023209"/>
    </source>
</evidence>
<comment type="pathway">
    <text evidence="3">Lipid metabolism.</text>
</comment>
<evidence type="ECO:0000256" key="2">
    <source>
        <dbReference type="ARBA" id="ARBA00004765"/>
    </source>
</evidence>
<dbReference type="PIRSF" id="PIRSF500064">
    <property type="entry name" value="GPAT"/>
    <property type="match status" value="1"/>
</dbReference>
<dbReference type="CDD" id="cd07993">
    <property type="entry name" value="LPLAT_DHAPAT-like"/>
    <property type="match status" value="1"/>
</dbReference>
<evidence type="ECO:0000256" key="1">
    <source>
        <dbReference type="ARBA" id="ARBA00004413"/>
    </source>
</evidence>
<dbReference type="HAMAP" id="MF_00393">
    <property type="entry name" value="Glyc3P_acyltrans"/>
    <property type="match status" value="1"/>
</dbReference>
<protein>
    <recommendedName>
        <fullName evidence="6 14">Glycerol-3-phosphate acyltransferase</fullName>
        <shortName evidence="14">GPAT</shortName>
        <ecNumber evidence="5 14">2.3.1.15</ecNumber>
    </recommendedName>
</protein>
<evidence type="ECO:0000256" key="12">
    <source>
        <dbReference type="ARBA" id="ARBA00023315"/>
    </source>
</evidence>
<dbReference type="InterPro" id="IPR028354">
    <property type="entry name" value="GPAT_PlsB"/>
</dbReference>
<dbReference type="EC" id="2.3.1.15" evidence="5 14"/>
<evidence type="ECO:0000256" key="7">
    <source>
        <dbReference type="ARBA" id="ARBA00022475"/>
    </source>
</evidence>
<organism evidence="17 18">
    <name type="scientific">Parendozoicomonas callyspongiae</name>
    <dbReference type="NCBI Taxonomy" id="2942213"/>
    <lineage>
        <taxon>Bacteria</taxon>
        <taxon>Pseudomonadati</taxon>
        <taxon>Pseudomonadota</taxon>
        <taxon>Gammaproteobacteria</taxon>
        <taxon>Oceanospirillales</taxon>
        <taxon>Endozoicomonadaceae</taxon>
        <taxon>Parendozoicomonas</taxon>
    </lineage>
</organism>
<dbReference type="PIRSF" id="PIRSF000437">
    <property type="entry name" value="GPAT_DHAPAT"/>
    <property type="match status" value="1"/>
</dbReference>
<dbReference type="NCBIfam" id="NF003441">
    <property type="entry name" value="PRK04974.1"/>
    <property type="match status" value="1"/>
</dbReference>
<comment type="pathway">
    <text evidence="2 14">Phospholipid metabolism; CDP-diacylglycerol biosynthesis; CDP-diacylglycerol from sn-glycerol 3-phosphate: step 1/3.</text>
</comment>
<evidence type="ECO:0000313" key="18">
    <source>
        <dbReference type="Proteomes" id="UP001203338"/>
    </source>
</evidence>
<accession>A0ABT0PJN7</accession>
<dbReference type="InterPro" id="IPR002123">
    <property type="entry name" value="Plipid/glycerol_acylTrfase"/>
</dbReference>
<dbReference type="Pfam" id="PF19277">
    <property type="entry name" value="GPAT_C"/>
    <property type="match status" value="1"/>
</dbReference>
<keyword evidence="14" id="KW-0444">Lipid biosynthesis</keyword>
<dbReference type="PANTHER" id="PTHR12563">
    <property type="entry name" value="GLYCEROL-3-PHOSPHATE ACYLTRANSFERASE"/>
    <property type="match status" value="1"/>
</dbReference>
<evidence type="ECO:0000256" key="14">
    <source>
        <dbReference type="HAMAP-Rule" id="MF_00393"/>
    </source>
</evidence>
<keyword evidence="18" id="KW-1185">Reference proteome</keyword>
<feature type="compositionally biased region" description="Polar residues" evidence="15">
    <location>
        <begin position="798"/>
        <end position="814"/>
    </location>
</feature>
<keyword evidence="14" id="KW-0443">Lipid metabolism</keyword>
<keyword evidence="8 14" id="KW-0808">Transferase</keyword>
<reference evidence="17 18" key="1">
    <citation type="submission" date="2022-05" db="EMBL/GenBank/DDBJ databases">
        <authorList>
            <person name="Park J.-S."/>
        </authorList>
    </citation>
    <scope>NUCLEOTIDE SEQUENCE [LARGE SCALE GENOMIC DNA]</scope>
    <source>
        <strain evidence="17 18">2012CJ34-2</strain>
    </source>
</reference>
<feature type="region of interest" description="Disordered" evidence="15">
    <location>
        <begin position="798"/>
        <end position="844"/>
    </location>
</feature>
<dbReference type="SUPFAM" id="SSF69593">
    <property type="entry name" value="Glycerol-3-phosphate (1)-acyltransferase"/>
    <property type="match status" value="1"/>
</dbReference>
<name>A0ABT0PJN7_9GAMM</name>
<evidence type="ECO:0000313" key="17">
    <source>
        <dbReference type="EMBL" id="MCL6270952.1"/>
    </source>
</evidence>
<keyword evidence="12 14" id="KW-0012">Acyltransferase</keyword>
<evidence type="ECO:0000256" key="15">
    <source>
        <dbReference type="SAM" id="MobiDB-lite"/>
    </source>
</evidence>
<dbReference type="GO" id="GO:0004366">
    <property type="term" value="F:glycerol-3-phosphate O-acyltransferase activity"/>
    <property type="evidence" value="ECO:0007669"/>
    <property type="project" value="UniProtKB-EC"/>
</dbReference>
<evidence type="ECO:0000256" key="6">
    <source>
        <dbReference type="ARBA" id="ARBA00013432"/>
    </source>
</evidence>
<keyword evidence="11 14" id="KW-1208">Phospholipid metabolism</keyword>
<evidence type="ECO:0000256" key="13">
    <source>
        <dbReference type="ARBA" id="ARBA00048427"/>
    </source>
</evidence>
<evidence type="ECO:0000256" key="9">
    <source>
        <dbReference type="ARBA" id="ARBA00023136"/>
    </source>
</evidence>
<dbReference type="SMART" id="SM00563">
    <property type="entry name" value="PlsC"/>
    <property type="match status" value="1"/>
</dbReference>
<keyword evidence="7 14" id="KW-1003">Cell membrane</keyword>
<dbReference type="Pfam" id="PF01553">
    <property type="entry name" value="Acyltransferase"/>
    <property type="match status" value="1"/>
</dbReference>
<comment type="subcellular location">
    <subcellularLocation>
        <location evidence="1 14">Cell membrane</location>
        <topology evidence="1 14">Peripheral membrane protein</topology>
        <orientation evidence="1 14">Cytoplasmic side</orientation>
    </subcellularLocation>
</comment>
<evidence type="ECO:0000256" key="11">
    <source>
        <dbReference type="ARBA" id="ARBA00023264"/>
    </source>
</evidence>
<comment type="caution">
    <text evidence="17">The sequence shown here is derived from an EMBL/GenBank/DDBJ whole genome shotgun (WGS) entry which is preliminary data.</text>
</comment>
<evidence type="ECO:0000256" key="4">
    <source>
        <dbReference type="ARBA" id="ARBA00007937"/>
    </source>
</evidence>
<dbReference type="Proteomes" id="UP001203338">
    <property type="component" value="Unassembled WGS sequence"/>
</dbReference>
<sequence>MFLWVRTTVQGQMPLQFGDAVDPKKPIIYVLRSRSQSDLLVLEQECIKAGLPRPYETFKGTDLNEQHSYFFLTKPEGLILQRERMYNSPRLIRMVQSVTKNPNTDVQVVPVQVFWGRAPQKEESALKLLFAWNYNVGSRFKKFLAILFHGRQTMIHFNAPMSLREIVDEGQDEARTLRKINRILRVHFRQLHTSVNGPDLSHRRTLVNSLVQSEVIQRAIETEVKEKGISEEQATLKARMYANEIASDYSYSAVRFMEMLLTWFWNKIYSGVKVNHVEPVRELAKSHEIVYLPCHRSHIDYLLLSYVLHHHGLQIPHIAAGINLNMPVVGSLLRRGGAFFIRRTFKGNQLYSNVFHEYLHTLFTRGFPTEFFAEGGRSRTGRTLKLKTGMLSIMLRSYLRSNQKPLALIPVYIGYEKVLEAGTYMSELRGKKKKKESPLDIVRTLGALKDSFGEAFVNFGEPLLLNDFMDQEQPGWREQEYDQDYRPKWLKQATNSLGEEIACRINNAAAINSVNIVSAVLLSTPRQALGEEELVQLINGINTLIAKVPYSDNITHPDLDGRAMLQQVEQLKMVERKSDSLGDLICLNERNAVLMTYYRNNILHLLAIPAFICRLFAHSHKYTRSEIMSYCNNFYPYLKAELFIRWSVEELEGVVNQWLVALEEAGLLNRDGDTFIRPDSSSTEFITLMVLSRAMQQPLERFFVVVSLLLRNGSGNIDPEELEKQSKDMAQRLSILHGLNAPEFFDKTLFRHFIGELQARELVEIDEHGKLTFGDQIVLMANDSRRLLPSEMRHSIRQVTTNQAPEPVANSSASKPEKSENETAQKQDQSESATEKKSEVEVEH</sequence>
<evidence type="ECO:0000256" key="8">
    <source>
        <dbReference type="ARBA" id="ARBA00022679"/>
    </source>
</evidence>
<comment type="similarity">
    <text evidence="4 14">Belongs to the GPAT/DAPAT family.</text>
</comment>
<feature type="domain" description="Phospholipid/glycerol acyltransferase" evidence="16">
    <location>
        <begin position="289"/>
        <end position="416"/>
    </location>
</feature>
<dbReference type="EMBL" id="JAMFLX010000018">
    <property type="protein sequence ID" value="MCL6270952.1"/>
    <property type="molecule type" value="Genomic_DNA"/>
</dbReference>
<feature type="short sequence motif" description="HXXXXD motif" evidence="14">
    <location>
        <begin position="294"/>
        <end position="299"/>
    </location>
</feature>
<keyword evidence="10 14" id="KW-0594">Phospholipid biosynthesis</keyword>
<keyword evidence="9 14" id="KW-0472">Membrane</keyword>
<dbReference type="PANTHER" id="PTHR12563:SF17">
    <property type="entry name" value="DIHYDROXYACETONE PHOSPHATE ACYLTRANSFERASE"/>
    <property type="match status" value="1"/>
</dbReference>
<dbReference type="InterPro" id="IPR045520">
    <property type="entry name" value="GPAT/DHAPAT_C"/>
</dbReference>
<proteinExistence type="inferred from homology"/>
<evidence type="ECO:0000256" key="5">
    <source>
        <dbReference type="ARBA" id="ARBA00013113"/>
    </source>
</evidence>
<feature type="compositionally biased region" description="Basic and acidic residues" evidence="15">
    <location>
        <begin position="815"/>
        <end position="844"/>
    </location>
</feature>
<dbReference type="InterPro" id="IPR022284">
    <property type="entry name" value="GPAT/DHAPAT"/>
</dbReference>
<gene>
    <name evidence="14 17" type="primary">plsB</name>
    <name evidence="17" type="ORF">M3P05_13560</name>
</gene>
<evidence type="ECO:0000259" key="16">
    <source>
        <dbReference type="SMART" id="SM00563"/>
    </source>
</evidence>
<evidence type="ECO:0000256" key="3">
    <source>
        <dbReference type="ARBA" id="ARBA00005189"/>
    </source>
</evidence>
<dbReference type="NCBIfam" id="TIGR03703">
    <property type="entry name" value="plsB"/>
    <property type="match status" value="1"/>
</dbReference>